<protein>
    <submittedName>
        <fullName evidence="2">Metallophosphoesterase</fullName>
    </submittedName>
</protein>
<dbReference type="AlphaFoldDB" id="A0A8T7LUQ2"/>
<accession>A0A8T7LUQ2</accession>
<feature type="domain" description="Calcineurin-like phosphoesterase" evidence="1">
    <location>
        <begin position="20"/>
        <end position="225"/>
    </location>
</feature>
<dbReference type="RefSeq" id="WP_341468363.1">
    <property type="nucleotide sequence ID" value="NZ_CP128399.1"/>
</dbReference>
<name>A0A8T7LUQ2_9CHLR</name>
<dbReference type="InterPro" id="IPR004843">
    <property type="entry name" value="Calcineurin-like_PHP"/>
</dbReference>
<dbReference type="PANTHER" id="PTHR31302">
    <property type="entry name" value="TRANSMEMBRANE PROTEIN WITH METALLOPHOSPHOESTERASE DOMAIN-RELATED"/>
    <property type="match status" value="1"/>
</dbReference>
<proteinExistence type="predicted"/>
<dbReference type="InterPro" id="IPR051158">
    <property type="entry name" value="Metallophosphoesterase_sf"/>
</dbReference>
<reference evidence="2 4" key="1">
    <citation type="submission" date="2020-06" db="EMBL/GenBank/DDBJ databases">
        <title>Anoxygenic phototrophic Chloroflexota member uses a Type I reaction center.</title>
        <authorList>
            <person name="Tsuji J.M."/>
            <person name="Shaw N.A."/>
            <person name="Nagashima S."/>
            <person name="Venkiteswaran J."/>
            <person name="Schiff S.L."/>
            <person name="Hanada S."/>
            <person name="Tank M."/>
            <person name="Neufeld J.D."/>
        </authorList>
    </citation>
    <scope>NUCLEOTIDE SEQUENCE [LARGE SCALE GENOMIC DNA]</scope>
    <source>
        <strain evidence="2">L227-S17</strain>
    </source>
</reference>
<keyword evidence="5" id="KW-1185">Reference proteome</keyword>
<dbReference type="Pfam" id="PF00149">
    <property type="entry name" value="Metallophos"/>
    <property type="match status" value="1"/>
</dbReference>
<reference evidence="3" key="2">
    <citation type="journal article" date="2024" name="Nature">
        <title>Anoxygenic phototroph of the Chloroflexota uses a type I reaction centre.</title>
        <authorList>
            <person name="Tsuji J.M."/>
            <person name="Shaw N.A."/>
            <person name="Nagashima S."/>
            <person name="Venkiteswaran J.J."/>
            <person name="Schiff S.L."/>
            <person name="Watanabe T."/>
            <person name="Fukui M."/>
            <person name="Hanada S."/>
            <person name="Tank M."/>
            <person name="Neufeld J.D."/>
        </authorList>
    </citation>
    <scope>NUCLEOTIDE SEQUENCE</scope>
    <source>
        <strain evidence="3">L227-S17</strain>
    </source>
</reference>
<evidence type="ECO:0000313" key="3">
    <source>
        <dbReference type="EMBL" id="WJW66476.1"/>
    </source>
</evidence>
<dbReference type="Proteomes" id="UP000521676">
    <property type="component" value="Unassembled WGS sequence"/>
</dbReference>
<evidence type="ECO:0000313" key="5">
    <source>
        <dbReference type="Proteomes" id="UP001431572"/>
    </source>
</evidence>
<gene>
    <name evidence="2" type="ORF">HXX08_01795</name>
    <name evidence="3" type="ORF">OZ401_002279</name>
</gene>
<dbReference type="PANTHER" id="PTHR31302:SF0">
    <property type="entry name" value="TRANSMEMBRANE PROTEIN WITH METALLOPHOSPHOESTERASE DOMAIN"/>
    <property type="match status" value="1"/>
</dbReference>
<sequence length="259" mass="28287">MESPSQSIGSAIAPAHSKPIRIAAIGDIHCTERSFSQMKHLFSGVHERAEVLILCGDITDNGRTTEMEVFLAALKPALQKGVVVLSVLGNHDFHSGKERQLVQLMQEAGVRVFFGDDNLFVYNDQVGFVGVKGFWGGFNPNVISAFGEEEGKAVMRETAEDVRRMAKGLRSLNTPLKVAIMHYSPIKDTLKGESPELYGVLGAEWLARPLDEEGATVCFHGHSHRGSYNGLTRKGIPVYNVSAPVLRRAGLQLPSIHLV</sequence>
<dbReference type="Gene3D" id="3.60.21.10">
    <property type="match status" value="1"/>
</dbReference>
<dbReference type="CDD" id="cd00838">
    <property type="entry name" value="MPP_superfamily"/>
    <property type="match status" value="1"/>
</dbReference>
<dbReference type="SUPFAM" id="SSF56300">
    <property type="entry name" value="Metallo-dependent phosphatases"/>
    <property type="match status" value="1"/>
</dbReference>
<organism evidence="2 4">
    <name type="scientific">Candidatus Chlorohelix allophototropha</name>
    <dbReference type="NCBI Taxonomy" id="3003348"/>
    <lineage>
        <taxon>Bacteria</taxon>
        <taxon>Bacillati</taxon>
        <taxon>Chloroflexota</taxon>
        <taxon>Chloroflexia</taxon>
        <taxon>Candidatus Chloroheliales</taxon>
        <taxon>Candidatus Chloroheliaceae</taxon>
        <taxon>Candidatus Chlorohelix</taxon>
    </lineage>
</organism>
<evidence type="ECO:0000313" key="2">
    <source>
        <dbReference type="EMBL" id="NWJ44587.1"/>
    </source>
</evidence>
<evidence type="ECO:0000259" key="1">
    <source>
        <dbReference type="Pfam" id="PF00149"/>
    </source>
</evidence>
<dbReference type="InterPro" id="IPR029052">
    <property type="entry name" value="Metallo-depent_PP-like"/>
</dbReference>
<dbReference type="Proteomes" id="UP001431572">
    <property type="component" value="Chromosome 1"/>
</dbReference>
<evidence type="ECO:0000313" key="4">
    <source>
        <dbReference type="Proteomes" id="UP000521676"/>
    </source>
</evidence>
<dbReference type="EMBL" id="CP128399">
    <property type="protein sequence ID" value="WJW66476.1"/>
    <property type="molecule type" value="Genomic_DNA"/>
</dbReference>
<dbReference type="EMBL" id="JACATZ010000001">
    <property type="protein sequence ID" value="NWJ44587.1"/>
    <property type="molecule type" value="Genomic_DNA"/>
</dbReference>
<dbReference type="GO" id="GO:0016787">
    <property type="term" value="F:hydrolase activity"/>
    <property type="evidence" value="ECO:0007669"/>
    <property type="project" value="InterPro"/>
</dbReference>